<gene>
    <name evidence="1" type="ORF">GCM10007100_04690</name>
</gene>
<reference evidence="1" key="2">
    <citation type="submission" date="2020-09" db="EMBL/GenBank/DDBJ databases">
        <authorList>
            <person name="Sun Q."/>
            <person name="Kim S."/>
        </authorList>
    </citation>
    <scope>NUCLEOTIDE SEQUENCE</scope>
    <source>
        <strain evidence="1">KCTC 12988</strain>
    </source>
</reference>
<reference evidence="1" key="1">
    <citation type="journal article" date="2014" name="Int. J. Syst. Evol. Microbiol.">
        <title>Complete genome sequence of Corynebacterium casei LMG S-19264T (=DSM 44701T), isolated from a smear-ripened cheese.</title>
        <authorList>
            <consortium name="US DOE Joint Genome Institute (JGI-PGF)"/>
            <person name="Walter F."/>
            <person name="Albersmeier A."/>
            <person name="Kalinowski J."/>
            <person name="Ruckert C."/>
        </authorList>
    </citation>
    <scope>NUCLEOTIDE SEQUENCE</scope>
    <source>
        <strain evidence="1">KCTC 12988</strain>
    </source>
</reference>
<dbReference type="InterPro" id="IPR009351">
    <property type="entry name" value="AlkZ-like"/>
</dbReference>
<dbReference type="PANTHER" id="PTHR30528:SF0">
    <property type="entry name" value="CYTOPLASMIC PROTEIN"/>
    <property type="match status" value="1"/>
</dbReference>
<proteinExistence type="predicted"/>
<protein>
    <recommendedName>
        <fullName evidence="3">Cytoplasmic protein</fullName>
    </recommendedName>
</protein>
<name>A0A918TDP7_9BACT</name>
<comment type="caution">
    <text evidence="1">The sequence shown here is derived from an EMBL/GenBank/DDBJ whole genome shotgun (WGS) entry which is preliminary data.</text>
</comment>
<dbReference type="Pfam" id="PF06224">
    <property type="entry name" value="AlkZ-like"/>
    <property type="match status" value="1"/>
</dbReference>
<dbReference type="PANTHER" id="PTHR30528">
    <property type="entry name" value="CYTOPLASMIC PROTEIN"/>
    <property type="match status" value="1"/>
</dbReference>
<accession>A0A918TDP7</accession>
<keyword evidence="2" id="KW-1185">Reference proteome</keyword>
<evidence type="ECO:0000313" key="2">
    <source>
        <dbReference type="Proteomes" id="UP000644507"/>
    </source>
</evidence>
<dbReference type="AlphaFoldDB" id="A0A918TDP7"/>
<organism evidence="1 2">
    <name type="scientific">Roseibacillus persicicus</name>
    <dbReference type="NCBI Taxonomy" id="454148"/>
    <lineage>
        <taxon>Bacteria</taxon>
        <taxon>Pseudomonadati</taxon>
        <taxon>Verrucomicrobiota</taxon>
        <taxon>Verrucomicrobiia</taxon>
        <taxon>Verrucomicrobiales</taxon>
        <taxon>Verrucomicrobiaceae</taxon>
        <taxon>Roseibacillus</taxon>
    </lineage>
</organism>
<sequence>MLRDEMKLSEFKRRLVAGSFPAFPDLATALERLHFVQADPIRSPARAQDLMLRQRVVGYRAGDLEEGFEDLDAEEGYLFAYGFMKPEVWSDLRGRNREGLSELEKEVLAAVSRLGEAHPRDLDDEFGQRAVKNYWGGKSKETKRVLEELHDDGFLRVSRREKGIRIYQVPAEAIEEERDPVERFSRLTLLTARIFGPTTKSFLLSELKALNHLVPKRAERERAVEQLIAEGELEELMVEGINYLWKSEEWQLDGVPERVRILAPFDLLVRNRQRFEQVWNWRYRFEAYVPAAKRERGYYAMPLLWRDEVIGWVNAKVTGKRLEVEPGFASVRPREQRFRKALEEEVEAMAVFLGLESGAWEVTR</sequence>
<dbReference type="Proteomes" id="UP000644507">
    <property type="component" value="Unassembled WGS sequence"/>
</dbReference>
<evidence type="ECO:0008006" key="3">
    <source>
        <dbReference type="Google" id="ProtNLM"/>
    </source>
</evidence>
<dbReference type="EMBL" id="BMXI01000002">
    <property type="protein sequence ID" value="GHC42808.1"/>
    <property type="molecule type" value="Genomic_DNA"/>
</dbReference>
<evidence type="ECO:0000313" key="1">
    <source>
        <dbReference type="EMBL" id="GHC42808.1"/>
    </source>
</evidence>